<dbReference type="Proteomes" id="UP000054560">
    <property type="component" value="Unassembled WGS sequence"/>
</dbReference>
<feature type="compositionally biased region" description="Low complexity" evidence="1">
    <location>
        <begin position="449"/>
        <end position="466"/>
    </location>
</feature>
<dbReference type="AlphaFoldDB" id="A0A0L0FHS0"/>
<feature type="region of interest" description="Disordered" evidence="1">
    <location>
        <begin position="1"/>
        <end position="82"/>
    </location>
</feature>
<feature type="region of interest" description="Disordered" evidence="1">
    <location>
        <begin position="515"/>
        <end position="567"/>
    </location>
</feature>
<dbReference type="RefSeq" id="XP_014150231.1">
    <property type="nucleotide sequence ID" value="XM_014294756.1"/>
</dbReference>
<feature type="compositionally biased region" description="Basic and acidic residues" evidence="1">
    <location>
        <begin position="1"/>
        <end position="14"/>
    </location>
</feature>
<organism evidence="2 3">
    <name type="scientific">Sphaeroforma arctica JP610</name>
    <dbReference type="NCBI Taxonomy" id="667725"/>
    <lineage>
        <taxon>Eukaryota</taxon>
        <taxon>Ichthyosporea</taxon>
        <taxon>Ichthyophonida</taxon>
        <taxon>Sphaeroforma</taxon>
    </lineage>
</organism>
<accession>A0A0L0FHS0</accession>
<name>A0A0L0FHS0_9EUKA</name>
<feature type="compositionally biased region" description="Polar residues" evidence="1">
    <location>
        <begin position="335"/>
        <end position="354"/>
    </location>
</feature>
<feature type="compositionally biased region" description="Polar residues" evidence="1">
    <location>
        <begin position="528"/>
        <end position="567"/>
    </location>
</feature>
<dbReference type="EMBL" id="KQ243149">
    <property type="protein sequence ID" value="KNC76329.1"/>
    <property type="molecule type" value="Genomic_DNA"/>
</dbReference>
<protein>
    <submittedName>
        <fullName evidence="2">Uncharacterized protein</fullName>
    </submittedName>
</protein>
<feature type="region of interest" description="Disordered" evidence="1">
    <location>
        <begin position="202"/>
        <end position="242"/>
    </location>
</feature>
<gene>
    <name evidence="2" type="ORF">SARC_11165</name>
</gene>
<sequence length="715" mass="78045">MRDLFKFREHDKDTNHHHHSHEKPHTNERADASSEKGGTAKANSRHANCAETGSIKDPEHPTDDHTDNPDRALHPSPDADTHMHIHTHTLTHAHTYTQAQAHDRETDPLADISDSNTTTSLSKGGPARARYAQAGECVQCDAECESDALLSNGEDDDDGDDYSEDSLLGEAFVSIEYMYLDIGEAQKYKSYPQWVGKTLRSNANGAKKPASDLKPQHAAHSASADGTTTTTHGTSGLDEADADDDLDFLEDSDLLALLDSATPSISRADGATAKPITTQTSSKRKSDDTQKENICPVRAKTPRQSPERSRTQRNTPHGAPYQSDGRQAHTEQTHSNRQITRSYVGHSHSQSNESVDGCVGRGRGDDGGALRSGDVRTQNVHAPHRQQQSHPQRTLPQSQMREQARARIQQQPQTSTREQTQTQPANGPLHSPLSQQQPHHIRRQTKHSTPPQLQARRRTQPQQQAQHNPQMNGSLEILLSQPQTTVRQSTTTPQDCLATPNTPAVYSQGLQHLLRTRGSDGEGPGHTLHNSQSNVSLAGQRSGKPSQQRTHSSPHTQQNGIGTRQNTSRQLCVYPQEPTRAEGGCLDTLVRKGAEIPYSSHSSRPPASFRARGTHGAANIETGCVSGSRHQKYLQPTGNITAELVTESTRTETNTHNLISAPRSENRVTNAPNSGTRPSSGPITSGGSGAKYYNLLLDGPRSSSTTRTDVREDEP</sequence>
<keyword evidence="3" id="KW-1185">Reference proteome</keyword>
<feature type="compositionally biased region" description="Basic and acidic residues" evidence="1">
    <location>
        <begin position="23"/>
        <end position="34"/>
    </location>
</feature>
<reference evidence="2 3" key="1">
    <citation type="submission" date="2011-02" db="EMBL/GenBank/DDBJ databases">
        <title>The Genome Sequence of Sphaeroforma arctica JP610.</title>
        <authorList>
            <consortium name="The Broad Institute Genome Sequencing Platform"/>
            <person name="Russ C."/>
            <person name="Cuomo C."/>
            <person name="Young S.K."/>
            <person name="Zeng Q."/>
            <person name="Gargeya S."/>
            <person name="Alvarado L."/>
            <person name="Berlin A."/>
            <person name="Chapman S.B."/>
            <person name="Chen Z."/>
            <person name="Freedman E."/>
            <person name="Gellesch M."/>
            <person name="Goldberg J."/>
            <person name="Griggs A."/>
            <person name="Gujja S."/>
            <person name="Heilman E."/>
            <person name="Heiman D."/>
            <person name="Howarth C."/>
            <person name="Mehta T."/>
            <person name="Neiman D."/>
            <person name="Pearson M."/>
            <person name="Roberts A."/>
            <person name="Saif S."/>
            <person name="Shea T."/>
            <person name="Shenoy N."/>
            <person name="Sisk P."/>
            <person name="Stolte C."/>
            <person name="Sykes S."/>
            <person name="White J."/>
            <person name="Yandava C."/>
            <person name="Burger G."/>
            <person name="Gray M.W."/>
            <person name="Holland P.W.H."/>
            <person name="King N."/>
            <person name="Lang F.B.F."/>
            <person name="Roger A.J."/>
            <person name="Ruiz-Trillo I."/>
            <person name="Haas B."/>
            <person name="Nusbaum C."/>
            <person name="Birren B."/>
        </authorList>
    </citation>
    <scope>NUCLEOTIDE SEQUENCE [LARGE SCALE GENOMIC DNA]</scope>
    <source>
        <strain evidence="2 3">JP610</strain>
    </source>
</reference>
<proteinExistence type="predicted"/>
<evidence type="ECO:0000313" key="2">
    <source>
        <dbReference type="EMBL" id="KNC76329.1"/>
    </source>
</evidence>
<feature type="region of interest" description="Disordered" evidence="1">
    <location>
        <begin position="108"/>
        <end position="127"/>
    </location>
</feature>
<feature type="compositionally biased region" description="Low complexity" evidence="1">
    <location>
        <begin position="218"/>
        <end position="237"/>
    </location>
</feature>
<evidence type="ECO:0000313" key="3">
    <source>
        <dbReference type="Proteomes" id="UP000054560"/>
    </source>
</evidence>
<feature type="region of interest" description="Disordered" evidence="1">
    <location>
        <begin position="266"/>
        <end position="469"/>
    </location>
</feature>
<feature type="compositionally biased region" description="Polar residues" evidence="1">
    <location>
        <begin position="408"/>
        <end position="425"/>
    </location>
</feature>
<feature type="compositionally biased region" description="Basic and acidic residues" evidence="1">
    <location>
        <begin position="54"/>
        <end position="82"/>
    </location>
</feature>
<feature type="compositionally biased region" description="Polar residues" evidence="1">
    <location>
        <begin position="113"/>
        <end position="122"/>
    </location>
</feature>
<feature type="compositionally biased region" description="Polar residues" evidence="1">
    <location>
        <begin position="649"/>
        <end position="658"/>
    </location>
</feature>
<dbReference type="GeneID" id="25911669"/>
<feature type="compositionally biased region" description="Polar residues" evidence="1">
    <location>
        <begin position="375"/>
        <end position="401"/>
    </location>
</feature>
<evidence type="ECO:0000256" key="1">
    <source>
        <dbReference type="SAM" id="MobiDB-lite"/>
    </source>
</evidence>
<feature type="region of interest" description="Disordered" evidence="1">
    <location>
        <begin position="649"/>
        <end position="715"/>
    </location>
</feature>
<feature type="non-terminal residue" evidence="2">
    <location>
        <position position="715"/>
    </location>
</feature>
<feature type="compositionally biased region" description="Low complexity" evidence="1">
    <location>
        <begin position="674"/>
        <end position="683"/>
    </location>
</feature>
<feature type="region of interest" description="Disordered" evidence="1">
    <location>
        <begin position="482"/>
        <end position="503"/>
    </location>
</feature>